<dbReference type="AlphaFoldDB" id="A0A411PH69"/>
<evidence type="ECO:0000256" key="3">
    <source>
        <dbReference type="ARBA" id="ARBA00022500"/>
    </source>
</evidence>
<keyword evidence="5 9" id="KW-1133">Transmembrane helix</keyword>
<dbReference type="GO" id="GO:0007165">
    <property type="term" value="P:signal transduction"/>
    <property type="evidence" value="ECO:0007669"/>
    <property type="project" value="UniProtKB-KW"/>
</dbReference>
<dbReference type="SMART" id="SM00283">
    <property type="entry name" value="MA"/>
    <property type="match status" value="1"/>
</dbReference>
<feature type="domain" description="HAMP" evidence="11">
    <location>
        <begin position="294"/>
        <end position="354"/>
    </location>
</feature>
<keyword evidence="8" id="KW-0807">Transducer</keyword>
<keyword evidence="3" id="KW-0145">Chemotaxis</keyword>
<proteinExistence type="inferred from homology"/>
<evidence type="ECO:0000313" key="12">
    <source>
        <dbReference type="EMBL" id="QBF82885.1"/>
    </source>
</evidence>
<dbReference type="OrthoDB" id="9765776at2"/>
<evidence type="ECO:0000259" key="10">
    <source>
        <dbReference type="PROSITE" id="PS50111"/>
    </source>
</evidence>
<reference evidence="12 13" key="1">
    <citation type="submission" date="2019-02" db="EMBL/GenBank/DDBJ databases">
        <title>Shewanella sp. D4-2 isolated from Dokdo Island.</title>
        <authorList>
            <person name="Baek K."/>
        </authorList>
    </citation>
    <scope>NUCLEOTIDE SEQUENCE [LARGE SCALE GENOMIC DNA]</scope>
    <source>
        <strain evidence="12 13">D4-2</strain>
    </source>
</reference>
<keyword evidence="2" id="KW-1003">Cell membrane</keyword>
<dbReference type="Pfam" id="PF00015">
    <property type="entry name" value="MCPsignal"/>
    <property type="match status" value="1"/>
</dbReference>
<dbReference type="CDD" id="cd12914">
    <property type="entry name" value="PDC1_DGC_like"/>
    <property type="match status" value="1"/>
</dbReference>
<keyword evidence="4 9" id="KW-0812">Transmembrane</keyword>
<evidence type="ECO:0000259" key="11">
    <source>
        <dbReference type="PROSITE" id="PS50885"/>
    </source>
</evidence>
<dbReference type="Pfam" id="PF02743">
    <property type="entry name" value="dCache_1"/>
    <property type="match status" value="1"/>
</dbReference>
<dbReference type="InterPro" id="IPR004089">
    <property type="entry name" value="MCPsignal_dom"/>
</dbReference>
<dbReference type="InterPro" id="IPR003660">
    <property type="entry name" value="HAMP_dom"/>
</dbReference>
<sequence>MNLRSRFNLFLLPNVAFGLLTVATFTIYLSINAMQQNALEQLEAKQGLIAKSIAYWVDSNRQMLSSLANSPVVTDALTTSAKQAHASAHFASVADSYGYRNIAILNQDGTAIAASNPARVGKDYGHLSYVQQAQSTNEIVISSPRASRVDGTLLISFAKQIRSETGSTRGSIFLSVPLNNFYQQHVDVTQESPNSYAFILTQDCQPLAYRDMQTKSQPHFDKLCRQTGVQHNFSDNGIEYLAISHREPTTGWYIITATKQQVLDDSFTALSSSAAFIAILAIIIMVFVVIKLVGIITQGLSTITAAADDLADGDIELHHLDQNKWRAQLNRQDELGHMANAMQRLIDNQQHQVRTAQRIANGELMHQIRHASKHDVLGQALTSMQASLKTLVSSVKATSMQVSSATESLNNDGQHLAEGATEQLASVSSISAALQEIDSQIQLTAQSAMQMNQQGQQTLIAAEEGNVHISQLTESLQAINDSGAQIADIMKEITNIAEQTNLIALNAAIEAARAGEFGRGFSVVADEVRNLASRSAQAANKTSSLVNHSLEKMAEGNQIADQTATVFANIVEQVTTSAEQLDAIAQGSQEQAGATAELTEGLAQIDSVGQHVTAIANQVALQGQELAELTEQLQQASCQFKSDE</sequence>
<dbReference type="RefSeq" id="WP_130599459.1">
    <property type="nucleotide sequence ID" value="NZ_CP036200.1"/>
</dbReference>
<keyword evidence="6 9" id="KW-0472">Membrane</keyword>
<evidence type="ECO:0000256" key="6">
    <source>
        <dbReference type="ARBA" id="ARBA00023136"/>
    </source>
</evidence>
<comment type="subcellular location">
    <subcellularLocation>
        <location evidence="1">Cell membrane</location>
        <topology evidence="1">Multi-pass membrane protein</topology>
    </subcellularLocation>
</comment>
<dbReference type="SUPFAM" id="SSF103190">
    <property type="entry name" value="Sensory domain-like"/>
    <property type="match status" value="1"/>
</dbReference>
<evidence type="ECO:0000256" key="8">
    <source>
        <dbReference type="PROSITE-ProRule" id="PRU00284"/>
    </source>
</evidence>
<dbReference type="PANTHER" id="PTHR43531">
    <property type="entry name" value="PROTEIN ICFG"/>
    <property type="match status" value="1"/>
</dbReference>
<dbReference type="EMBL" id="CP036200">
    <property type="protein sequence ID" value="QBF82885.1"/>
    <property type="molecule type" value="Genomic_DNA"/>
</dbReference>
<evidence type="ECO:0000256" key="1">
    <source>
        <dbReference type="ARBA" id="ARBA00004651"/>
    </source>
</evidence>
<feature type="transmembrane region" description="Helical" evidence="9">
    <location>
        <begin position="269"/>
        <end position="290"/>
    </location>
</feature>
<dbReference type="GO" id="GO:0005886">
    <property type="term" value="C:plasma membrane"/>
    <property type="evidence" value="ECO:0007669"/>
    <property type="project" value="UniProtKB-SubCell"/>
</dbReference>
<comment type="similarity">
    <text evidence="7">Belongs to the methyl-accepting chemotaxis (MCP) protein family.</text>
</comment>
<dbReference type="PANTHER" id="PTHR43531:SF11">
    <property type="entry name" value="METHYL-ACCEPTING CHEMOTAXIS PROTEIN 3"/>
    <property type="match status" value="1"/>
</dbReference>
<dbReference type="SUPFAM" id="SSF58104">
    <property type="entry name" value="Methyl-accepting chemotaxis protein (MCP) signaling domain"/>
    <property type="match status" value="1"/>
</dbReference>
<evidence type="ECO:0000256" key="9">
    <source>
        <dbReference type="SAM" id="Phobius"/>
    </source>
</evidence>
<dbReference type="Gene3D" id="1.10.287.950">
    <property type="entry name" value="Methyl-accepting chemotaxis protein"/>
    <property type="match status" value="1"/>
</dbReference>
<accession>A0A411PH69</accession>
<gene>
    <name evidence="12" type="ORF">EXU30_09380</name>
</gene>
<dbReference type="InterPro" id="IPR033479">
    <property type="entry name" value="dCache_1"/>
</dbReference>
<organism evidence="12 13">
    <name type="scientific">Shewanella maritima</name>
    <dbReference type="NCBI Taxonomy" id="2520507"/>
    <lineage>
        <taxon>Bacteria</taxon>
        <taxon>Pseudomonadati</taxon>
        <taxon>Pseudomonadota</taxon>
        <taxon>Gammaproteobacteria</taxon>
        <taxon>Alteromonadales</taxon>
        <taxon>Shewanellaceae</taxon>
        <taxon>Shewanella</taxon>
    </lineage>
</organism>
<dbReference type="GO" id="GO:0004888">
    <property type="term" value="F:transmembrane signaling receptor activity"/>
    <property type="evidence" value="ECO:0007669"/>
    <property type="project" value="TreeGrafter"/>
</dbReference>
<dbReference type="Proteomes" id="UP000291106">
    <property type="component" value="Chromosome"/>
</dbReference>
<dbReference type="GO" id="GO:0006935">
    <property type="term" value="P:chemotaxis"/>
    <property type="evidence" value="ECO:0007669"/>
    <property type="project" value="UniProtKB-KW"/>
</dbReference>
<evidence type="ECO:0000256" key="2">
    <source>
        <dbReference type="ARBA" id="ARBA00022475"/>
    </source>
</evidence>
<evidence type="ECO:0000256" key="7">
    <source>
        <dbReference type="ARBA" id="ARBA00029447"/>
    </source>
</evidence>
<evidence type="ECO:0000256" key="4">
    <source>
        <dbReference type="ARBA" id="ARBA00022692"/>
    </source>
</evidence>
<dbReference type="PROSITE" id="PS50885">
    <property type="entry name" value="HAMP"/>
    <property type="match status" value="1"/>
</dbReference>
<evidence type="ECO:0000313" key="13">
    <source>
        <dbReference type="Proteomes" id="UP000291106"/>
    </source>
</evidence>
<dbReference type="PROSITE" id="PS50111">
    <property type="entry name" value="CHEMOTAXIS_TRANSDUC_2"/>
    <property type="match status" value="1"/>
</dbReference>
<dbReference type="Gene3D" id="3.30.450.20">
    <property type="entry name" value="PAS domain"/>
    <property type="match status" value="1"/>
</dbReference>
<dbReference type="KEGG" id="smai:EXU30_09380"/>
<dbReference type="InterPro" id="IPR029151">
    <property type="entry name" value="Sensor-like_sf"/>
</dbReference>
<name>A0A411PH69_9GAMM</name>
<feature type="domain" description="Methyl-accepting transducer" evidence="10">
    <location>
        <begin position="398"/>
        <end position="627"/>
    </location>
</feature>
<evidence type="ECO:0000256" key="5">
    <source>
        <dbReference type="ARBA" id="ARBA00022989"/>
    </source>
</evidence>
<dbReference type="Gene3D" id="6.10.340.10">
    <property type="match status" value="1"/>
</dbReference>
<feature type="transmembrane region" description="Helical" evidence="9">
    <location>
        <begin position="7"/>
        <end position="31"/>
    </location>
</feature>
<dbReference type="InterPro" id="IPR051310">
    <property type="entry name" value="MCP_chemotaxis"/>
</dbReference>
<protein>
    <submittedName>
        <fullName evidence="12">Methyl-accepting chemotaxis protein</fullName>
    </submittedName>
</protein>
<keyword evidence="13" id="KW-1185">Reference proteome</keyword>